<dbReference type="Proteomes" id="UP000045051">
    <property type="component" value="Unassembled WGS sequence"/>
</dbReference>
<accession>A0A0B7HUW1</accession>
<name>A0A0B7HUW1_9FLAO</name>
<gene>
    <name evidence="1" type="ORF">CCAND38_10059</name>
</gene>
<dbReference type="EMBL" id="CDOI01000001">
    <property type="protein sequence ID" value="CEN43135.1"/>
    <property type="molecule type" value="Genomic_DNA"/>
</dbReference>
<proteinExistence type="predicted"/>
<keyword evidence="2" id="KW-1185">Reference proteome</keyword>
<evidence type="ECO:0000313" key="1">
    <source>
        <dbReference type="EMBL" id="CEN43135.1"/>
    </source>
</evidence>
<protein>
    <submittedName>
        <fullName evidence="1">Uncharacterized protein</fullName>
    </submittedName>
</protein>
<evidence type="ECO:0000313" key="2">
    <source>
        <dbReference type="Proteomes" id="UP000045051"/>
    </source>
</evidence>
<organism evidence="1 2">
    <name type="scientific">Capnocytophaga canis</name>
    <dbReference type="NCBI Taxonomy" id="1848903"/>
    <lineage>
        <taxon>Bacteria</taxon>
        <taxon>Pseudomonadati</taxon>
        <taxon>Bacteroidota</taxon>
        <taxon>Flavobacteriia</taxon>
        <taxon>Flavobacteriales</taxon>
        <taxon>Flavobacteriaceae</taxon>
        <taxon>Capnocytophaga</taxon>
    </lineage>
</organism>
<reference evidence="1 2" key="1">
    <citation type="submission" date="2015-01" db="EMBL/GenBank/DDBJ databases">
        <authorList>
            <person name="MANFREDI Pablo"/>
        </authorList>
    </citation>
    <scope>NUCLEOTIDE SEQUENCE [LARGE SCALE GENOMIC DNA]</scope>
    <source>
        <strain evidence="1 2">CcD38</strain>
    </source>
</reference>
<sequence length="57" mass="7068">MDTYQENFYEKDYFQVFTLSNDVFFNGRENNFEYNMLKFKIIYSVTLMFLIEKFGFS</sequence>
<dbReference type="AlphaFoldDB" id="A0A0B7HUW1"/>